<evidence type="ECO:0000256" key="1">
    <source>
        <dbReference type="SAM" id="Phobius"/>
    </source>
</evidence>
<keyword evidence="4" id="KW-1185">Reference proteome</keyword>
<proteinExistence type="predicted"/>
<dbReference type="Gene3D" id="2.60.480.10">
    <property type="entry name" value="eubacterium ventriosum atcc domain"/>
    <property type="match status" value="1"/>
</dbReference>
<feature type="domain" description="Stage V sporulation protein AA" evidence="2">
    <location>
        <begin position="7"/>
        <end position="95"/>
    </location>
</feature>
<evidence type="ECO:0000313" key="4">
    <source>
        <dbReference type="Proteomes" id="UP000198718"/>
    </source>
</evidence>
<name>A0A1G9D7Y9_9FIRM</name>
<keyword evidence="1" id="KW-1133">Transmembrane helix</keyword>
<evidence type="ECO:0000259" key="2">
    <source>
        <dbReference type="Pfam" id="PF12164"/>
    </source>
</evidence>
<organism evidence="3 4">
    <name type="scientific">Natronincola ferrireducens</name>
    <dbReference type="NCBI Taxonomy" id="393762"/>
    <lineage>
        <taxon>Bacteria</taxon>
        <taxon>Bacillati</taxon>
        <taxon>Bacillota</taxon>
        <taxon>Clostridia</taxon>
        <taxon>Peptostreptococcales</taxon>
        <taxon>Natronincolaceae</taxon>
        <taxon>Natronincola</taxon>
    </lineage>
</organism>
<reference evidence="3 4" key="1">
    <citation type="submission" date="2016-10" db="EMBL/GenBank/DDBJ databases">
        <authorList>
            <person name="de Groot N.N."/>
        </authorList>
    </citation>
    <scope>NUCLEOTIDE SEQUENCE [LARGE SCALE GENOMIC DNA]</scope>
    <source>
        <strain evidence="3 4">DSM 18346</strain>
    </source>
</reference>
<protein>
    <submittedName>
        <fullName evidence="3">Stage V sporulation protein AA</fullName>
    </submittedName>
</protein>
<keyword evidence="1" id="KW-0812">Transmembrane</keyword>
<dbReference type="OrthoDB" id="9782754at2"/>
<dbReference type="RefSeq" id="WP_090553245.1">
    <property type="nucleotide sequence ID" value="NZ_FNFP01000002.1"/>
</dbReference>
<dbReference type="AlphaFoldDB" id="A0A1G9D7Y9"/>
<dbReference type="EMBL" id="FNFP01000002">
    <property type="protein sequence ID" value="SDK59834.1"/>
    <property type="molecule type" value="Genomic_DNA"/>
</dbReference>
<evidence type="ECO:0000313" key="3">
    <source>
        <dbReference type="EMBL" id="SDK59834.1"/>
    </source>
</evidence>
<dbReference type="InterPro" id="IPR038548">
    <property type="entry name" value="SporV_AA_N_sf"/>
</dbReference>
<dbReference type="STRING" id="393762.SAMN05660472_01667"/>
<dbReference type="Proteomes" id="UP000198718">
    <property type="component" value="Unassembled WGS sequence"/>
</dbReference>
<feature type="transmembrane region" description="Helical" evidence="1">
    <location>
        <begin position="106"/>
        <end position="126"/>
    </location>
</feature>
<dbReference type="Pfam" id="PF12164">
    <property type="entry name" value="SporV_AA"/>
    <property type="match status" value="1"/>
</dbReference>
<keyword evidence="1" id="KW-0472">Membrane</keyword>
<feature type="transmembrane region" description="Helical" evidence="1">
    <location>
        <begin position="156"/>
        <end position="174"/>
    </location>
</feature>
<sequence length="209" mass="24107">MTNQSHNQIYIHTKGKIKINASKTIFLKDLVDVYIEDTITKKKIEDIKYEIEDLHNKNNHLIGILSIIALIKKYYPTSAITVIGEPNILVTIENNEMVAKDRKKTLRVALVCFLLFVGSMTAIINFHSDVDMLQTQKTIYRIITGEETDNLLLLQIPYSLGIGIGMSVFFNHFFKKKINNEPSPLEVEVHLYQENLDQYIKNNSEKHNK</sequence>
<gene>
    <name evidence="3" type="ORF">SAMN05660472_01667</name>
</gene>
<accession>A0A1G9D7Y9</accession>
<dbReference type="InterPro" id="IPR021997">
    <property type="entry name" value="SporV_AA"/>
</dbReference>